<dbReference type="HOGENOM" id="CLU_053152_3_1_0"/>
<evidence type="ECO:0000256" key="3">
    <source>
        <dbReference type="ARBA" id="ARBA00022692"/>
    </source>
</evidence>
<proteinExistence type="predicted"/>
<feature type="transmembrane region" description="Helical" evidence="6">
    <location>
        <begin position="73"/>
        <end position="91"/>
    </location>
</feature>
<reference evidence="8 9" key="1">
    <citation type="submission" date="2012-02" db="EMBL/GenBank/DDBJ databases">
        <title>Complete sequence of chromosome of Singulisphaera acidiphila DSM 18658.</title>
        <authorList>
            <consortium name="US DOE Joint Genome Institute (JGI-PGF)"/>
            <person name="Lucas S."/>
            <person name="Copeland A."/>
            <person name="Lapidus A."/>
            <person name="Glavina del Rio T."/>
            <person name="Dalin E."/>
            <person name="Tice H."/>
            <person name="Bruce D."/>
            <person name="Goodwin L."/>
            <person name="Pitluck S."/>
            <person name="Peters L."/>
            <person name="Ovchinnikova G."/>
            <person name="Chertkov O."/>
            <person name="Kyrpides N."/>
            <person name="Mavromatis K."/>
            <person name="Ivanova N."/>
            <person name="Brettin T."/>
            <person name="Detter J.C."/>
            <person name="Han C."/>
            <person name="Larimer F."/>
            <person name="Land M."/>
            <person name="Hauser L."/>
            <person name="Markowitz V."/>
            <person name="Cheng J.-F."/>
            <person name="Hugenholtz P."/>
            <person name="Woyke T."/>
            <person name="Wu D."/>
            <person name="Tindall B."/>
            <person name="Pomrenke H."/>
            <person name="Brambilla E."/>
            <person name="Klenk H.-P."/>
            <person name="Eisen J.A."/>
        </authorList>
    </citation>
    <scope>NUCLEOTIDE SEQUENCE [LARGE SCALE GENOMIC DNA]</scope>
    <source>
        <strain evidence="9">ATCC BAA-1392 / DSM 18658 / VKM B-2454 / MOB10</strain>
    </source>
</reference>
<keyword evidence="2" id="KW-1003">Cell membrane</keyword>
<keyword evidence="3 6" id="KW-0812">Transmembrane</keyword>
<dbReference type="OrthoDB" id="9793824at2"/>
<dbReference type="KEGG" id="saci:Sinac_4860"/>
<feature type="transmembrane region" description="Helical" evidence="6">
    <location>
        <begin position="129"/>
        <end position="147"/>
    </location>
</feature>
<gene>
    <name evidence="8" type="ordered locus">Sinac_4860</name>
</gene>
<dbReference type="InterPro" id="IPR010432">
    <property type="entry name" value="RDD"/>
</dbReference>
<sequence>MSYVEDIGNNPYAAPNADFSYHAPVMEKGFEYAGFWRRFAAFFLDSIIVGFANNLVGFTLGFVLALAGVSMTVIQITGFLVGILISIRYYVGMTSSSKQATWGKRAMGIKVVDLNGRRLSFGKAFVREFAKVLSGLLLLIGYIMAAFTERKQGLHDLIAGTLVVKSR</sequence>
<evidence type="ECO:0000256" key="2">
    <source>
        <dbReference type="ARBA" id="ARBA00022475"/>
    </source>
</evidence>
<evidence type="ECO:0000259" key="7">
    <source>
        <dbReference type="Pfam" id="PF06271"/>
    </source>
</evidence>
<evidence type="ECO:0000256" key="6">
    <source>
        <dbReference type="SAM" id="Phobius"/>
    </source>
</evidence>
<evidence type="ECO:0000256" key="4">
    <source>
        <dbReference type="ARBA" id="ARBA00022989"/>
    </source>
</evidence>
<keyword evidence="9" id="KW-1185">Reference proteome</keyword>
<dbReference type="EMBL" id="CP003364">
    <property type="protein sequence ID" value="AGA29019.1"/>
    <property type="molecule type" value="Genomic_DNA"/>
</dbReference>
<protein>
    <submittedName>
        <fullName evidence="8">Putative membrane protein/domain protein</fullName>
    </submittedName>
</protein>
<evidence type="ECO:0000313" key="9">
    <source>
        <dbReference type="Proteomes" id="UP000010798"/>
    </source>
</evidence>
<evidence type="ECO:0000256" key="5">
    <source>
        <dbReference type="ARBA" id="ARBA00023136"/>
    </source>
</evidence>
<dbReference type="InterPro" id="IPR051791">
    <property type="entry name" value="Pra-immunoreactive"/>
</dbReference>
<name>L0DI02_SINAD</name>
<dbReference type="PANTHER" id="PTHR36115">
    <property type="entry name" value="PROLINE-RICH ANTIGEN HOMOLOG-RELATED"/>
    <property type="match status" value="1"/>
</dbReference>
<dbReference type="GO" id="GO:0005886">
    <property type="term" value="C:plasma membrane"/>
    <property type="evidence" value="ECO:0007669"/>
    <property type="project" value="UniProtKB-SubCell"/>
</dbReference>
<dbReference type="PANTHER" id="PTHR36115:SF6">
    <property type="entry name" value="PROLINE-RICH ANTIGEN HOMOLOG"/>
    <property type="match status" value="1"/>
</dbReference>
<evidence type="ECO:0000313" key="8">
    <source>
        <dbReference type="EMBL" id="AGA29019.1"/>
    </source>
</evidence>
<feature type="domain" description="RDD" evidence="7">
    <location>
        <begin position="32"/>
        <end position="160"/>
    </location>
</feature>
<dbReference type="STRING" id="886293.Sinac_4860"/>
<keyword evidence="4 6" id="KW-1133">Transmembrane helix</keyword>
<dbReference type="Pfam" id="PF06271">
    <property type="entry name" value="RDD"/>
    <property type="match status" value="1"/>
</dbReference>
<evidence type="ECO:0000256" key="1">
    <source>
        <dbReference type="ARBA" id="ARBA00004651"/>
    </source>
</evidence>
<organism evidence="8 9">
    <name type="scientific">Singulisphaera acidiphila (strain ATCC BAA-1392 / DSM 18658 / VKM B-2454 / MOB10)</name>
    <dbReference type="NCBI Taxonomy" id="886293"/>
    <lineage>
        <taxon>Bacteria</taxon>
        <taxon>Pseudomonadati</taxon>
        <taxon>Planctomycetota</taxon>
        <taxon>Planctomycetia</taxon>
        <taxon>Isosphaerales</taxon>
        <taxon>Isosphaeraceae</taxon>
        <taxon>Singulisphaera</taxon>
    </lineage>
</organism>
<keyword evidence="5 6" id="KW-0472">Membrane</keyword>
<dbReference type="AlphaFoldDB" id="L0DI02"/>
<feature type="transmembrane region" description="Helical" evidence="6">
    <location>
        <begin position="42"/>
        <end position="67"/>
    </location>
</feature>
<comment type="subcellular location">
    <subcellularLocation>
        <location evidence="1">Cell membrane</location>
        <topology evidence="1">Multi-pass membrane protein</topology>
    </subcellularLocation>
</comment>
<dbReference type="eggNOG" id="COG1714">
    <property type="taxonomic scope" value="Bacteria"/>
</dbReference>
<accession>L0DI02</accession>
<dbReference type="Proteomes" id="UP000010798">
    <property type="component" value="Chromosome"/>
</dbReference>
<dbReference type="RefSeq" id="WP_015248128.1">
    <property type="nucleotide sequence ID" value="NC_019892.1"/>
</dbReference>